<comment type="caution">
    <text evidence="1">The sequence shown here is derived from an EMBL/GenBank/DDBJ whole genome shotgun (WGS) entry which is preliminary data.</text>
</comment>
<dbReference type="PROSITE" id="PS51257">
    <property type="entry name" value="PROKAR_LIPOPROTEIN"/>
    <property type="match status" value="1"/>
</dbReference>
<organism evidence="1 2">
    <name type="scientific">Neptunitalea lumnitzerae</name>
    <dbReference type="NCBI Taxonomy" id="2965509"/>
    <lineage>
        <taxon>Bacteria</taxon>
        <taxon>Pseudomonadati</taxon>
        <taxon>Bacteroidota</taxon>
        <taxon>Flavobacteriia</taxon>
        <taxon>Flavobacteriales</taxon>
        <taxon>Flavobacteriaceae</taxon>
        <taxon>Neptunitalea</taxon>
    </lineage>
</organism>
<accession>A0ABQ5MN17</accession>
<proteinExistence type="predicted"/>
<sequence>MYHMKSYKLFNISMSTIFLTGIWLLCSCSVNAQALRPDSQHKHEVAVTLGGLYSSLEYDIPQTDSRDGRDISLGLEYTYMFSKNFGFSTGAEYQGFGAKSTTDYYTGAYQTTDYEQESFEFRYTAQNFVEEQQVGFVNIPLIFTYQNQEHGFYIKAGAKIGLPIYSKYTNSYNLETSGFYEQYNVELFDPQFMGFGSFNGISNEGSNIDLNTNYIATFELGVKQPLKIKNLYGGVYLDYGLTDIRKGDNHPVEYTLESNGAGFTSSSILNSNISGEIKTLAFGIKIRYAFLNF</sequence>
<dbReference type="EMBL" id="BRVO01000004">
    <property type="protein sequence ID" value="GLB50764.1"/>
    <property type="molecule type" value="Genomic_DNA"/>
</dbReference>
<protein>
    <recommendedName>
        <fullName evidence="3">Outer membrane protein beta-barrel domain-containing protein</fullName>
    </recommendedName>
</protein>
<gene>
    <name evidence="1" type="ORF">Y10_31320</name>
</gene>
<evidence type="ECO:0000313" key="1">
    <source>
        <dbReference type="EMBL" id="GLB50764.1"/>
    </source>
</evidence>
<dbReference type="Proteomes" id="UP001143543">
    <property type="component" value="Unassembled WGS sequence"/>
</dbReference>
<keyword evidence="2" id="KW-1185">Reference proteome</keyword>
<evidence type="ECO:0000313" key="2">
    <source>
        <dbReference type="Proteomes" id="UP001143543"/>
    </source>
</evidence>
<evidence type="ECO:0008006" key="3">
    <source>
        <dbReference type="Google" id="ProtNLM"/>
    </source>
</evidence>
<reference evidence="1" key="1">
    <citation type="submission" date="2022-07" db="EMBL/GenBank/DDBJ databases">
        <title>Taxonomy of Novel Oxalotrophic and Methylotrophic Bacteria.</title>
        <authorList>
            <person name="Sahin N."/>
            <person name="Tani A."/>
        </authorList>
    </citation>
    <scope>NUCLEOTIDE SEQUENCE</scope>
    <source>
        <strain evidence="1">Y10</strain>
    </source>
</reference>
<name>A0ABQ5MN17_9FLAO</name>